<protein>
    <submittedName>
        <fullName evidence="3">Centrosomal protein of 290 kDa isoform X1</fullName>
    </submittedName>
</protein>
<evidence type="ECO:0000256" key="1">
    <source>
        <dbReference type="SAM" id="Coils"/>
    </source>
</evidence>
<name>A0AAJ6ZM84_PAPXU</name>
<dbReference type="KEGG" id="pxu:106123609"/>
<gene>
    <name evidence="3" type="primary">LOC106123609</name>
</gene>
<feature type="coiled-coil region" evidence="1">
    <location>
        <begin position="792"/>
        <end position="924"/>
    </location>
</feature>
<dbReference type="Proteomes" id="UP000694872">
    <property type="component" value="Unplaced"/>
</dbReference>
<evidence type="ECO:0000256" key="2">
    <source>
        <dbReference type="SAM" id="MobiDB-lite"/>
    </source>
</evidence>
<dbReference type="RefSeq" id="XP_013175478.1">
    <property type="nucleotide sequence ID" value="XM_013320024.1"/>
</dbReference>
<dbReference type="GeneID" id="106123609"/>
<feature type="compositionally biased region" description="Low complexity" evidence="2">
    <location>
        <begin position="15"/>
        <end position="39"/>
    </location>
</feature>
<keyword evidence="1" id="KW-0175">Coiled coil</keyword>
<feature type="region of interest" description="Disordered" evidence="2">
    <location>
        <begin position="1"/>
        <end position="67"/>
    </location>
</feature>
<feature type="coiled-coil region" evidence="1">
    <location>
        <begin position="487"/>
        <end position="655"/>
    </location>
</feature>
<feature type="compositionally biased region" description="Polar residues" evidence="2">
    <location>
        <begin position="162"/>
        <end position="181"/>
    </location>
</feature>
<dbReference type="CTD" id="32483"/>
<feature type="compositionally biased region" description="Pro residues" evidence="2">
    <location>
        <begin position="192"/>
        <end position="206"/>
    </location>
</feature>
<feature type="compositionally biased region" description="Basic and acidic residues" evidence="2">
    <location>
        <begin position="127"/>
        <end position="144"/>
    </location>
</feature>
<feature type="region of interest" description="Disordered" evidence="2">
    <location>
        <begin position="93"/>
        <end position="245"/>
    </location>
</feature>
<reference evidence="3" key="1">
    <citation type="submission" date="2025-08" db="UniProtKB">
        <authorList>
            <consortium name="RefSeq"/>
        </authorList>
    </citation>
    <scope>IDENTIFICATION</scope>
</reference>
<dbReference type="AlphaFoldDB" id="A0AAJ6ZM84"/>
<accession>A0AAJ6ZM84</accession>
<feature type="compositionally biased region" description="Basic and acidic residues" evidence="2">
    <location>
        <begin position="93"/>
        <end position="112"/>
    </location>
</feature>
<evidence type="ECO:0000313" key="3">
    <source>
        <dbReference type="RefSeq" id="XP_013175478.1"/>
    </source>
</evidence>
<sequence>MASTAKQQKDKLHGPPRSAPRTAAASSARAARSATTRAPVSPLKHKAATLRSQPHLESTTDDKVNKISTNVIDVPNSVTEANVNEEHHILREINHTSEEFLSESTKEVKEEPNEIEGNSSETSAINELHDSIKTTAVDEYKTANESEMNLTSENEKGETEPSSKVSSRPQTPKSVHSNASRNPKVLSRPMTPSKPAPAAKPTPSRPHTPRQSALPRPKNTTALKSPVRPKPTQPKKPVANENLDPNDISTVFVSKQEEFHRLKKELDLKQQAILEIFNNLQNLRDRMIKEGKSGEGEGLNQHELMIFNVADWAATEVAQLVRNCNPAAEGAGEIIKAIAPIDDDILTEWDKRVLNLPGNFADLCLQAFTARQEVIDWVKEIIANQETINEEDLSRITIYNKQGLDLCEQLGDLKTQADASLQGITQLLKRACQERGLLITVGESLVKQIARLRQDITVNAAIAMEINTANSTGTELAKALEDTRFELEEERASKTILKDKLATAESQLRQTRLRVNKMDRQLREAEASIASLTMTVKSLEDQSRQKEVQLEARARKLKESLKTGEMTNNHVVQQRDALQTELNEMKEQLQRNVSDSQNTVQELNNKIKELKSTLEEERRRKQEEAEMKIMFEDSYRESLNTIEELKMQIAELESNKPNPDLPTEREMELRADLIATKDTLRATEEEIIACKREKVRFLETLTKITESDNKMGMQQKLAGELLSKEELISKMQSQIRELTKNIKLNEQKVLQYEQYVRDMQTCVPVSSNGQDPSSSAAYQELQQEIMNLRMGLLEAVHRNEELTEMLMQKEQQLEQQDKTSRAQARVIKVREELINMLQNKETEQSRELSILQQDLEHRMKIVDEVNKQIAAKAEEIQELFSTLESKQQQIHRLEKIVLALEEQQRRAQAQRTRHEEKIAALEHEIAAGGIRRERKFLFF</sequence>
<feature type="compositionally biased region" description="Polar residues" evidence="2">
    <location>
        <begin position="116"/>
        <end position="125"/>
    </location>
</feature>
<organism evidence="3">
    <name type="scientific">Papilio xuthus</name>
    <name type="common">Asian swallowtail butterfly</name>
    <dbReference type="NCBI Taxonomy" id="66420"/>
    <lineage>
        <taxon>Eukaryota</taxon>
        <taxon>Metazoa</taxon>
        <taxon>Ecdysozoa</taxon>
        <taxon>Arthropoda</taxon>
        <taxon>Hexapoda</taxon>
        <taxon>Insecta</taxon>
        <taxon>Pterygota</taxon>
        <taxon>Neoptera</taxon>
        <taxon>Endopterygota</taxon>
        <taxon>Lepidoptera</taxon>
        <taxon>Glossata</taxon>
        <taxon>Ditrysia</taxon>
        <taxon>Papilionoidea</taxon>
        <taxon>Papilionidae</taxon>
        <taxon>Papilioninae</taxon>
        <taxon>Papilio</taxon>
    </lineage>
</organism>
<proteinExistence type="predicted"/>
<feature type="coiled-coil region" evidence="1">
    <location>
        <begin position="721"/>
        <end position="748"/>
    </location>
</feature>